<dbReference type="STRING" id="479435.Kfla_0461"/>
<gene>
    <name evidence="3" type="ordered locus">Kfla_0461</name>
</gene>
<dbReference type="KEGG" id="kfl:Kfla_0461"/>
<reference evidence="4" key="1">
    <citation type="submission" date="2009-09" db="EMBL/GenBank/DDBJ databases">
        <title>The complete genome of Kribbella flavida DSM 17836.</title>
        <authorList>
            <consortium name="US DOE Joint Genome Institute (JGI-PGF)"/>
            <person name="Lucas S."/>
            <person name="Copeland A."/>
            <person name="Lapidus A."/>
            <person name="Glavina del Rio T."/>
            <person name="Dalin E."/>
            <person name="Tice H."/>
            <person name="Bruce D."/>
            <person name="Goodwin L."/>
            <person name="Pitluck S."/>
            <person name="Kyrpides N."/>
            <person name="Mavromatis K."/>
            <person name="Ivanova N."/>
            <person name="Saunders E."/>
            <person name="Brettin T."/>
            <person name="Detter J.C."/>
            <person name="Han C."/>
            <person name="Larimer F."/>
            <person name="Land M."/>
            <person name="Hauser L."/>
            <person name="Markowitz V."/>
            <person name="Cheng J.-F."/>
            <person name="Hugenholtz P."/>
            <person name="Woyke T."/>
            <person name="Wu D."/>
            <person name="Pukall R."/>
            <person name="Klenk H.-P."/>
            <person name="Eisen J.A."/>
        </authorList>
    </citation>
    <scope>NUCLEOTIDE SEQUENCE [LARGE SCALE GENOMIC DNA]</scope>
    <source>
        <strain evidence="4">DSM 17836 / JCM 10339 / NBRC 14399</strain>
    </source>
</reference>
<dbReference type="PRINTS" id="PR00111">
    <property type="entry name" value="ABHYDROLASE"/>
</dbReference>
<proteinExistence type="predicted"/>
<dbReference type="InterPro" id="IPR000639">
    <property type="entry name" value="Epox_hydrolase-like"/>
</dbReference>
<dbReference type="SUPFAM" id="SSF53474">
    <property type="entry name" value="alpha/beta-Hydrolases"/>
    <property type="match status" value="1"/>
</dbReference>
<evidence type="ECO:0000256" key="1">
    <source>
        <dbReference type="ARBA" id="ARBA00022801"/>
    </source>
</evidence>
<dbReference type="HOGENOM" id="CLU_020336_7_3_11"/>
<feature type="domain" description="AB hydrolase-1" evidence="2">
    <location>
        <begin position="38"/>
        <end position="287"/>
    </location>
</feature>
<dbReference type="MEROPS" id="S33.974"/>
<name>D2PUR6_KRIFD</name>
<dbReference type="InterPro" id="IPR000073">
    <property type="entry name" value="AB_hydrolase_1"/>
</dbReference>
<dbReference type="Proteomes" id="UP000007967">
    <property type="component" value="Chromosome"/>
</dbReference>
<dbReference type="GO" id="GO:0016787">
    <property type="term" value="F:hydrolase activity"/>
    <property type="evidence" value="ECO:0007669"/>
    <property type="project" value="UniProtKB-KW"/>
</dbReference>
<dbReference type="ESTHER" id="krifd-d2pur6">
    <property type="family name" value="Epoxide_hydrolase"/>
</dbReference>
<dbReference type="OrthoDB" id="2987348at2"/>
<dbReference type="AlphaFoldDB" id="D2PUR6"/>
<dbReference type="eggNOG" id="COG2267">
    <property type="taxonomic scope" value="Bacteria"/>
</dbReference>
<dbReference type="EMBL" id="CP001736">
    <property type="protein sequence ID" value="ADB29584.1"/>
    <property type="molecule type" value="Genomic_DNA"/>
</dbReference>
<dbReference type="PRINTS" id="PR00412">
    <property type="entry name" value="EPOXHYDRLASE"/>
</dbReference>
<organism evidence="3 4">
    <name type="scientific">Kribbella flavida (strain DSM 17836 / JCM 10339 / NBRC 14399)</name>
    <dbReference type="NCBI Taxonomy" id="479435"/>
    <lineage>
        <taxon>Bacteria</taxon>
        <taxon>Bacillati</taxon>
        <taxon>Actinomycetota</taxon>
        <taxon>Actinomycetes</taxon>
        <taxon>Propionibacteriales</taxon>
        <taxon>Kribbellaceae</taxon>
        <taxon>Kribbella</taxon>
    </lineage>
</organism>
<protein>
    <submittedName>
        <fullName evidence="3">Alpha/beta hydrolase fold protein</fullName>
    </submittedName>
</protein>
<dbReference type="InterPro" id="IPR029058">
    <property type="entry name" value="AB_hydrolase_fold"/>
</dbReference>
<keyword evidence="1 3" id="KW-0378">Hydrolase</keyword>
<evidence type="ECO:0000313" key="3">
    <source>
        <dbReference type="EMBL" id="ADB29584.1"/>
    </source>
</evidence>
<sequence length="314" mass="33974">MSPAGVSDLLVDGPWSHSLVAANGARFHVAECGTADAPLVLFLHGFPEFWWAWRHQLPVVAAAGYRAVAMDLRGYGASDKTPRGYDPFTVSADVSGVIRSLGASDAVVVGHGWGGFVAWSAAVLAPRQVRAVAAVAAPHPLMLLTSGQLRAAVQMGWFQLPILPERRLLAHDGIHIEQLLRAWSAAGGDFPDAEASRRYRAALQVWPAPHCALEYHRWFVRSRLRSDGRRYSTRMREPIGVPVLQIHGGLDGAVAPAASVTPAQYVTGPLRYELLTTVGHFPHEEAPEQFNQLLLDWLPGVSPTTPLATEGDTP</sequence>
<evidence type="ECO:0000313" key="4">
    <source>
        <dbReference type="Proteomes" id="UP000007967"/>
    </source>
</evidence>
<dbReference type="Gene3D" id="3.40.50.1820">
    <property type="entry name" value="alpha/beta hydrolase"/>
    <property type="match status" value="1"/>
</dbReference>
<evidence type="ECO:0000259" key="2">
    <source>
        <dbReference type="Pfam" id="PF00561"/>
    </source>
</evidence>
<dbReference type="Pfam" id="PF00561">
    <property type="entry name" value="Abhydrolase_1"/>
    <property type="match status" value="1"/>
</dbReference>
<keyword evidence="4" id="KW-1185">Reference proteome</keyword>
<accession>D2PUR6</accession>
<dbReference type="PANTHER" id="PTHR43329">
    <property type="entry name" value="EPOXIDE HYDROLASE"/>
    <property type="match status" value="1"/>
</dbReference>
<reference evidence="3 4" key="2">
    <citation type="journal article" date="2010" name="Stand. Genomic Sci.">
        <title>Complete genome sequence of Kribbella flavida type strain (IFO 14399).</title>
        <authorList>
            <person name="Pukall R."/>
            <person name="Lapidus A."/>
            <person name="Glavina Del Rio T."/>
            <person name="Copeland A."/>
            <person name="Tice H."/>
            <person name="Cheng J.-F."/>
            <person name="Lucas S."/>
            <person name="Chen F."/>
            <person name="Nolan M."/>
            <person name="LaButti K."/>
            <person name="Pati A."/>
            <person name="Ivanova N."/>
            <person name="Mavrommatis K."/>
            <person name="Mikhailova N."/>
            <person name="Pitluck S."/>
            <person name="Bruce D."/>
            <person name="Goodwin L."/>
            <person name="Land M."/>
            <person name="Hauser L."/>
            <person name="Chang Y.-J."/>
            <person name="Jeffries C.D."/>
            <person name="Chen A."/>
            <person name="Palaniappan K."/>
            <person name="Chain P."/>
            <person name="Rohde M."/>
            <person name="Goeker M."/>
            <person name="Bristow J."/>
            <person name="Eisen J.A."/>
            <person name="Markowitz V."/>
            <person name="Hugenholtz P."/>
            <person name="Kyrpides N.C."/>
            <person name="Klenk H.-P."/>
            <person name="Brettin T."/>
        </authorList>
    </citation>
    <scope>NUCLEOTIDE SEQUENCE [LARGE SCALE GENOMIC DNA]</scope>
    <source>
        <strain evidence="4">DSM 17836 / JCM 10339 / NBRC 14399</strain>
    </source>
</reference>